<gene>
    <name evidence="2" type="ORF">AFUS01_LOCUS24694</name>
</gene>
<feature type="compositionally biased region" description="Acidic residues" evidence="1">
    <location>
        <begin position="22"/>
        <end position="40"/>
    </location>
</feature>
<evidence type="ECO:0000256" key="1">
    <source>
        <dbReference type="SAM" id="MobiDB-lite"/>
    </source>
</evidence>
<organism evidence="2 3">
    <name type="scientific">Allacma fusca</name>
    <dbReference type="NCBI Taxonomy" id="39272"/>
    <lineage>
        <taxon>Eukaryota</taxon>
        <taxon>Metazoa</taxon>
        <taxon>Ecdysozoa</taxon>
        <taxon>Arthropoda</taxon>
        <taxon>Hexapoda</taxon>
        <taxon>Collembola</taxon>
        <taxon>Symphypleona</taxon>
        <taxon>Sminthuridae</taxon>
        <taxon>Allacma</taxon>
    </lineage>
</organism>
<name>A0A8J2KG98_9HEXA</name>
<dbReference type="EMBL" id="CAJVCH010310716">
    <property type="protein sequence ID" value="CAG7786110.1"/>
    <property type="molecule type" value="Genomic_DNA"/>
</dbReference>
<accession>A0A8J2KG98</accession>
<evidence type="ECO:0000313" key="2">
    <source>
        <dbReference type="EMBL" id="CAG7786110.1"/>
    </source>
</evidence>
<reference evidence="2" key="1">
    <citation type="submission" date="2021-06" db="EMBL/GenBank/DDBJ databases">
        <authorList>
            <person name="Hodson N. C."/>
            <person name="Mongue J. A."/>
            <person name="Jaron S. K."/>
        </authorList>
    </citation>
    <scope>NUCLEOTIDE SEQUENCE</scope>
</reference>
<dbReference type="Proteomes" id="UP000708208">
    <property type="component" value="Unassembled WGS sequence"/>
</dbReference>
<keyword evidence="3" id="KW-1185">Reference proteome</keyword>
<proteinExistence type="predicted"/>
<evidence type="ECO:0000313" key="3">
    <source>
        <dbReference type="Proteomes" id="UP000708208"/>
    </source>
</evidence>
<comment type="caution">
    <text evidence="2">The sequence shown here is derived from an EMBL/GenBank/DDBJ whole genome shotgun (WGS) entry which is preliminary data.</text>
</comment>
<feature type="non-terminal residue" evidence="2">
    <location>
        <position position="40"/>
    </location>
</feature>
<feature type="region of interest" description="Disordered" evidence="1">
    <location>
        <begin position="1"/>
        <end position="40"/>
    </location>
</feature>
<dbReference type="AlphaFoldDB" id="A0A8J2KG98"/>
<protein>
    <submittedName>
        <fullName evidence="2">Uncharacterized protein</fullName>
    </submittedName>
</protein>
<sequence>MDHDISDRDSEEDMKCVKSEYGDSEEEEEEEEEDEEEDTC</sequence>
<feature type="compositionally biased region" description="Basic and acidic residues" evidence="1">
    <location>
        <begin position="1"/>
        <end position="21"/>
    </location>
</feature>